<dbReference type="Proteomes" id="UP000034883">
    <property type="component" value="Chromosome"/>
</dbReference>
<dbReference type="GO" id="GO:0016829">
    <property type="term" value="F:lyase activity"/>
    <property type="evidence" value="ECO:0007669"/>
    <property type="project" value="UniProtKB-KW"/>
</dbReference>
<dbReference type="Gene3D" id="3.10.180.10">
    <property type="entry name" value="2,3-Dihydroxybiphenyl 1,2-Dioxygenase, domain 1"/>
    <property type="match status" value="1"/>
</dbReference>
<evidence type="ECO:0000313" key="2">
    <source>
        <dbReference type="EMBL" id="AKF04628.1"/>
    </source>
</evidence>
<keyword evidence="2" id="KW-0456">Lyase</keyword>
<dbReference type="Pfam" id="PF04311">
    <property type="entry name" value="DUF459"/>
    <property type="match status" value="1"/>
</dbReference>
<dbReference type="OrthoDB" id="9792626at2"/>
<dbReference type="STRING" id="927083.DB32_001777"/>
<evidence type="ECO:0000259" key="1">
    <source>
        <dbReference type="PROSITE" id="PS51819"/>
    </source>
</evidence>
<dbReference type="SUPFAM" id="SSF52266">
    <property type="entry name" value="SGNH hydrolase"/>
    <property type="match status" value="1"/>
</dbReference>
<reference evidence="2 3" key="1">
    <citation type="submission" date="2015-03" db="EMBL/GenBank/DDBJ databases">
        <title>Genome assembly of Sandaracinus amylolyticus DSM 53668.</title>
        <authorList>
            <person name="Sharma G."/>
            <person name="Subramanian S."/>
        </authorList>
    </citation>
    <scope>NUCLEOTIDE SEQUENCE [LARGE SCALE GENOMIC DNA]</scope>
    <source>
        <strain evidence="2 3">DSM 53668</strain>
    </source>
</reference>
<dbReference type="RefSeq" id="WP_083457249.1">
    <property type="nucleotide sequence ID" value="NZ_CP011125.1"/>
</dbReference>
<dbReference type="PROSITE" id="PS51819">
    <property type="entry name" value="VOC"/>
    <property type="match status" value="1"/>
</dbReference>
<dbReference type="InterPro" id="IPR007407">
    <property type="entry name" value="DUF459"/>
</dbReference>
<sequence>MSAEDAARSPSLRVHHLAVKVRDLARAESFYAGALGLPIIRRQEADDGTPRSIWLSLHDGAFLAVERAEEAQPQRIDGSPGWHCVALGIDASERETWRARLTSRGHPVVRETPYTLYVRDPEGAIVALSHYPHAIAEAVVARGSQPPPPPSEPTSASAIEIGPDRALEGGAPSGVTSRLAALVTLSLALLAFVGSALPVSAQRAPADVLVIGSSSVFGPFGRLMEEQLEAAGLRVRRHSHRSTGFARPDFFDWQRELGRVRGLGEARAVVVMMGGNDTMALRLRPEESRDRGPASWVAWRDEARWRELYTARVRTFVDAICDAGVSRAIVVLPADGDREGWADRIARVQEAQAAGVRGTRCGIVLDPRSDAPVRAGDTIDGVHLSTRGARQVLTRIGPALLAAISS</sequence>
<organism evidence="2 3">
    <name type="scientific">Sandaracinus amylolyticus</name>
    <dbReference type="NCBI Taxonomy" id="927083"/>
    <lineage>
        <taxon>Bacteria</taxon>
        <taxon>Pseudomonadati</taxon>
        <taxon>Myxococcota</taxon>
        <taxon>Polyangia</taxon>
        <taxon>Polyangiales</taxon>
        <taxon>Sandaracinaceae</taxon>
        <taxon>Sandaracinus</taxon>
    </lineage>
</organism>
<feature type="domain" description="VOC" evidence="1">
    <location>
        <begin position="13"/>
        <end position="138"/>
    </location>
</feature>
<dbReference type="InterPro" id="IPR037523">
    <property type="entry name" value="VOC_core"/>
</dbReference>
<dbReference type="InterPro" id="IPR036514">
    <property type="entry name" value="SGNH_hydro_sf"/>
</dbReference>
<proteinExistence type="predicted"/>
<dbReference type="Gene3D" id="3.40.50.1110">
    <property type="entry name" value="SGNH hydrolase"/>
    <property type="match status" value="1"/>
</dbReference>
<name>A0A0F6YI27_9BACT</name>
<dbReference type="SUPFAM" id="SSF54593">
    <property type="entry name" value="Glyoxalase/Bleomycin resistance protein/Dihydroxybiphenyl dioxygenase"/>
    <property type="match status" value="1"/>
</dbReference>
<gene>
    <name evidence="2" type="ORF">DB32_001777</name>
</gene>
<dbReference type="GO" id="GO:0016788">
    <property type="term" value="F:hydrolase activity, acting on ester bonds"/>
    <property type="evidence" value="ECO:0007669"/>
    <property type="project" value="UniProtKB-ARBA"/>
</dbReference>
<dbReference type="InterPro" id="IPR029068">
    <property type="entry name" value="Glyas_Bleomycin-R_OHBP_Dase"/>
</dbReference>
<protein>
    <submittedName>
        <fullName evidence="2">Lactoylglutathione lyase</fullName>
    </submittedName>
</protein>
<accession>A0A0F6YI27</accession>
<dbReference type="EMBL" id="CP011125">
    <property type="protein sequence ID" value="AKF04628.1"/>
    <property type="molecule type" value="Genomic_DNA"/>
</dbReference>
<dbReference type="KEGG" id="samy:DB32_001777"/>
<keyword evidence="3" id="KW-1185">Reference proteome</keyword>
<dbReference type="Pfam" id="PF00903">
    <property type="entry name" value="Glyoxalase"/>
    <property type="match status" value="1"/>
</dbReference>
<evidence type="ECO:0000313" key="3">
    <source>
        <dbReference type="Proteomes" id="UP000034883"/>
    </source>
</evidence>
<dbReference type="InterPro" id="IPR004360">
    <property type="entry name" value="Glyas_Fos-R_dOase_dom"/>
</dbReference>
<dbReference type="AlphaFoldDB" id="A0A0F6YI27"/>